<proteinExistence type="predicted"/>
<name>A0A0F9KD64_9ZZZZ</name>
<accession>A0A0F9KD64</accession>
<dbReference type="AlphaFoldDB" id="A0A0F9KD64"/>
<reference evidence="1" key="1">
    <citation type="journal article" date="2015" name="Nature">
        <title>Complex archaea that bridge the gap between prokaryotes and eukaryotes.</title>
        <authorList>
            <person name="Spang A."/>
            <person name="Saw J.H."/>
            <person name="Jorgensen S.L."/>
            <person name="Zaremba-Niedzwiedzka K."/>
            <person name="Martijn J."/>
            <person name="Lind A.E."/>
            <person name="van Eijk R."/>
            <person name="Schleper C."/>
            <person name="Guy L."/>
            <person name="Ettema T.J."/>
        </authorList>
    </citation>
    <scope>NUCLEOTIDE SEQUENCE</scope>
</reference>
<dbReference type="Pfam" id="PF25209">
    <property type="entry name" value="Phage_capsid_4"/>
    <property type="match status" value="1"/>
</dbReference>
<dbReference type="EMBL" id="LAZR01013851">
    <property type="protein sequence ID" value="KKM20048.1"/>
    <property type="molecule type" value="Genomic_DNA"/>
</dbReference>
<organism evidence="1">
    <name type="scientific">marine sediment metagenome</name>
    <dbReference type="NCBI Taxonomy" id="412755"/>
    <lineage>
        <taxon>unclassified sequences</taxon>
        <taxon>metagenomes</taxon>
        <taxon>ecological metagenomes</taxon>
    </lineage>
</organism>
<dbReference type="NCBIfam" id="TIGR04387">
    <property type="entry name" value="capsid_maj_N4"/>
    <property type="match status" value="1"/>
</dbReference>
<evidence type="ECO:0008006" key="2">
    <source>
        <dbReference type="Google" id="ProtNLM"/>
    </source>
</evidence>
<evidence type="ECO:0000313" key="1">
    <source>
        <dbReference type="EMBL" id="KKM20048.1"/>
    </source>
</evidence>
<sequence>MATEYGDITPRSAGFIAAELLRRGLPFLVFEKFGQMKPIPNKKTKSIIFRRYEALSATPKELAEGVTPSAAVLTHTDITATLIQYGDRIQLTDVIIDTHEDAVKEESVMVLGEQAAEMIETVRFGIIKAGTNVFYANGSTRAGVNTVLTLSMQRRITRALKKQRARKITRVVRSTPDFGTSAIAPSFVATCHSDCEGDIRNIPGFVSPENYGAMTPWENEIGKIEDVRYLYSTVQTPFADAGGSDGTTTLSTTGSNSDVYPILYFARDAYGLVPLKGNNSLTPMVVNPTPSDSDPMAQRCHISWKSLQTAAILQDLWMARGEVAVNINP</sequence>
<gene>
    <name evidence="1" type="ORF">LCGC14_1649460</name>
</gene>
<protein>
    <recommendedName>
        <fullName evidence="2">N4-gp56 family major capsid protein</fullName>
    </recommendedName>
</protein>
<comment type="caution">
    <text evidence="1">The sequence shown here is derived from an EMBL/GenBank/DDBJ whole genome shotgun (WGS) entry which is preliminary data.</text>
</comment>